<dbReference type="Gene3D" id="3.40.30.10">
    <property type="entry name" value="Glutaredoxin"/>
    <property type="match status" value="1"/>
</dbReference>
<evidence type="ECO:0000259" key="1">
    <source>
        <dbReference type="SMART" id="SM01248"/>
    </source>
</evidence>
<protein>
    <submittedName>
        <fullName evidence="2">KaiB-like protein 2</fullName>
    </submittedName>
</protein>
<dbReference type="InterPro" id="IPR039022">
    <property type="entry name" value="KaiB-like"/>
</dbReference>
<keyword evidence="3" id="KW-1185">Reference proteome</keyword>
<feature type="domain" description="KaiB" evidence="1">
    <location>
        <begin position="7"/>
        <end position="89"/>
    </location>
</feature>
<dbReference type="GO" id="GO:0048511">
    <property type="term" value="P:rhythmic process"/>
    <property type="evidence" value="ECO:0007669"/>
    <property type="project" value="InterPro"/>
</dbReference>
<sequence length="90" mass="10216">MNHIRLKLFVIGNSSISKRAIINLETICSHPKLIGLCDIEVVDVRKHKDLISEEKILATPLLIRKKPLPERRVLGDLSNIQKVLDILEIS</sequence>
<comment type="caution">
    <text evidence="2">The sequence shown here is derived from an EMBL/GenBank/DDBJ whole genome shotgun (WGS) entry which is preliminary data.</text>
</comment>
<dbReference type="Proteomes" id="UP000054422">
    <property type="component" value="Unassembled WGS sequence"/>
</dbReference>
<organism evidence="2 3">
    <name type="scientific">Legionella norrlandica</name>
    <dbReference type="NCBI Taxonomy" id="1498499"/>
    <lineage>
        <taxon>Bacteria</taxon>
        <taxon>Pseudomonadati</taxon>
        <taxon>Pseudomonadota</taxon>
        <taxon>Gammaproteobacteria</taxon>
        <taxon>Legionellales</taxon>
        <taxon>Legionellaceae</taxon>
        <taxon>Legionella</taxon>
    </lineage>
</organism>
<dbReference type="STRING" id="1498499.EP47_04410"/>
<name>A0A0A2SU07_9GAMM</name>
<evidence type="ECO:0000313" key="3">
    <source>
        <dbReference type="Proteomes" id="UP000054422"/>
    </source>
</evidence>
<reference evidence="2 3" key="1">
    <citation type="submission" date="2014-05" db="EMBL/GenBank/DDBJ databases">
        <authorList>
            <person name="Rizzardi K."/>
            <person name="Winiecka-Krusnell J."/>
            <person name="Ramliden M."/>
            <person name="Alm E."/>
            <person name="Andersson S."/>
            <person name="Byfors S."/>
        </authorList>
    </citation>
    <scope>NUCLEOTIDE SEQUENCE [LARGE SCALE GENOMIC DNA]</scope>
    <source>
        <strain evidence="2 3">LEGN</strain>
    </source>
</reference>
<dbReference type="PANTHER" id="PTHR41709">
    <property type="entry name" value="KAIB-LIKE PROTEIN 1"/>
    <property type="match status" value="1"/>
</dbReference>
<dbReference type="Pfam" id="PF07689">
    <property type="entry name" value="KaiB"/>
    <property type="match status" value="1"/>
</dbReference>
<dbReference type="AlphaFoldDB" id="A0A0A2SU07"/>
<proteinExistence type="predicted"/>
<accession>A0A0A2SU07</accession>
<gene>
    <name evidence="2" type="ORF">EP47_04410</name>
</gene>
<dbReference type="OrthoDB" id="5458519at2"/>
<dbReference type="SUPFAM" id="SSF52833">
    <property type="entry name" value="Thioredoxin-like"/>
    <property type="match status" value="1"/>
</dbReference>
<dbReference type="PANTHER" id="PTHR41709:SF2">
    <property type="entry name" value="CIRCADIAN CLOCK PROTEIN KAIB2"/>
    <property type="match status" value="1"/>
</dbReference>
<dbReference type="CDD" id="cd02978">
    <property type="entry name" value="KaiB_like"/>
    <property type="match status" value="1"/>
</dbReference>
<dbReference type="EMBL" id="JNCF01000022">
    <property type="protein sequence ID" value="KGP63211.1"/>
    <property type="molecule type" value="Genomic_DNA"/>
</dbReference>
<dbReference type="InterPro" id="IPR011649">
    <property type="entry name" value="KaiB_domain"/>
</dbReference>
<dbReference type="RefSeq" id="WP_035889383.1">
    <property type="nucleotide sequence ID" value="NZ_JNCF01000022.1"/>
</dbReference>
<dbReference type="SMART" id="SM01248">
    <property type="entry name" value="KaiB"/>
    <property type="match status" value="1"/>
</dbReference>
<dbReference type="InterPro" id="IPR036249">
    <property type="entry name" value="Thioredoxin-like_sf"/>
</dbReference>
<evidence type="ECO:0000313" key="2">
    <source>
        <dbReference type="EMBL" id="KGP63211.1"/>
    </source>
</evidence>